<dbReference type="SUPFAM" id="SSF55874">
    <property type="entry name" value="ATPase domain of HSP90 chaperone/DNA topoisomerase II/histidine kinase"/>
    <property type="match status" value="1"/>
</dbReference>
<dbReference type="OrthoDB" id="335833at2"/>
<comment type="caution">
    <text evidence="17">The sequence shown here is derived from an EMBL/GenBank/DDBJ whole genome shotgun (WGS) entry which is preliminary data.</text>
</comment>
<reference evidence="17 18" key="1">
    <citation type="journal article" date="2016" name="Int. J. Syst. Evol. Microbiol.">
        <title>Oceanobacillus halophilus sp. nov., a novel moderately halophilic bacterium from a hypersaline lake.</title>
        <authorList>
            <person name="Amoozegar M.A."/>
            <person name="Bagheri M."/>
            <person name="Makhdoumi A."/>
            <person name="Nikou M.M."/>
            <person name="Fazeli S.A.S."/>
            <person name="Schumann P."/>
            <person name="Sproer C."/>
            <person name="Sanchez-Porro C."/>
            <person name="Ventosa A."/>
        </authorList>
    </citation>
    <scope>NUCLEOTIDE SEQUENCE [LARGE SCALE GENOMIC DNA]</scope>
    <source>
        <strain evidence="17 18">DSM 23996</strain>
    </source>
</reference>
<evidence type="ECO:0000256" key="3">
    <source>
        <dbReference type="ARBA" id="ARBA00012438"/>
    </source>
</evidence>
<dbReference type="CDD" id="cd06225">
    <property type="entry name" value="HAMP"/>
    <property type="match status" value="1"/>
</dbReference>
<keyword evidence="9 17" id="KW-0418">Kinase</keyword>
<keyword evidence="11 14" id="KW-1133">Transmembrane helix</keyword>
<name>A0A494ZZZ5_9BACI</name>
<dbReference type="PROSITE" id="PS50109">
    <property type="entry name" value="HIS_KIN"/>
    <property type="match status" value="1"/>
</dbReference>
<evidence type="ECO:0000256" key="6">
    <source>
        <dbReference type="ARBA" id="ARBA00022679"/>
    </source>
</evidence>
<keyword evidence="18" id="KW-1185">Reference proteome</keyword>
<feature type="transmembrane region" description="Helical" evidence="14">
    <location>
        <begin position="62"/>
        <end position="86"/>
    </location>
</feature>
<evidence type="ECO:0000259" key="16">
    <source>
        <dbReference type="PROSITE" id="PS50885"/>
    </source>
</evidence>
<dbReference type="SMART" id="SM00387">
    <property type="entry name" value="HATPase_c"/>
    <property type="match status" value="1"/>
</dbReference>
<evidence type="ECO:0000256" key="9">
    <source>
        <dbReference type="ARBA" id="ARBA00022777"/>
    </source>
</evidence>
<evidence type="ECO:0000256" key="10">
    <source>
        <dbReference type="ARBA" id="ARBA00022840"/>
    </source>
</evidence>
<sequence length="362" mass="41825">MLMKKWRKSLLPNEFLWRLTFVNIVVISSFIILSSWAIYHTACFLADGMSVMSPQKQNQFNITLFQYLWLLSVPTIFIGSFIHFYITKKMTQPLKDMIDSTKEMKEGQFPKRIEANSAGEIGQLIGHFNDLVQQLKDNEEHRKKLISDLSHEFRTPLTNINGYLKALENGVLEGDKELYRSLYLESKRLTSMLEQLDQLKEWDHISKQSFMQKEKTDIGVLIEQSVDMFQLLMAEKDMKASVQIEPQLVHVYVGGITQVISNLIDNAIRYYEGEGPIRIKGEVLNTEYRLSVSGPGLHIPDNERDKIFERMYRVDPSRSQETGGRGLGLAISKEIIGHHHGNIGLESNEYYHSFWFTLPISD</sequence>
<feature type="domain" description="HAMP" evidence="16">
    <location>
        <begin position="88"/>
        <end position="140"/>
    </location>
</feature>
<comment type="catalytic activity">
    <reaction evidence="1">
        <text>ATP + protein L-histidine = ADP + protein N-phospho-L-histidine.</text>
        <dbReference type="EC" id="2.7.13.3"/>
    </reaction>
</comment>
<dbReference type="InterPro" id="IPR036097">
    <property type="entry name" value="HisK_dim/P_sf"/>
</dbReference>
<dbReference type="GO" id="GO:0005524">
    <property type="term" value="F:ATP binding"/>
    <property type="evidence" value="ECO:0007669"/>
    <property type="project" value="UniProtKB-KW"/>
</dbReference>
<dbReference type="SUPFAM" id="SSF158472">
    <property type="entry name" value="HAMP domain-like"/>
    <property type="match status" value="1"/>
</dbReference>
<dbReference type="SMART" id="SM00388">
    <property type="entry name" value="HisKA"/>
    <property type="match status" value="1"/>
</dbReference>
<dbReference type="EMBL" id="RBZP01000016">
    <property type="protein sequence ID" value="RKQ30799.1"/>
    <property type="molecule type" value="Genomic_DNA"/>
</dbReference>
<dbReference type="CDD" id="cd00075">
    <property type="entry name" value="HATPase"/>
    <property type="match status" value="1"/>
</dbReference>
<dbReference type="InterPro" id="IPR003594">
    <property type="entry name" value="HATPase_dom"/>
</dbReference>
<keyword evidence="6" id="KW-0808">Transferase</keyword>
<dbReference type="Gene3D" id="3.30.565.10">
    <property type="entry name" value="Histidine kinase-like ATPase, C-terminal domain"/>
    <property type="match status" value="1"/>
</dbReference>
<dbReference type="SUPFAM" id="SSF47384">
    <property type="entry name" value="Homodimeric domain of signal transducing histidine kinase"/>
    <property type="match status" value="1"/>
</dbReference>
<evidence type="ECO:0000256" key="12">
    <source>
        <dbReference type="ARBA" id="ARBA00023012"/>
    </source>
</evidence>
<dbReference type="AlphaFoldDB" id="A0A494ZZZ5"/>
<dbReference type="Gene3D" id="6.10.340.10">
    <property type="match status" value="1"/>
</dbReference>
<evidence type="ECO:0000256" key="13">
    <source>
        <dbReference type="ARBA" id="ARBA00023136"/>
    </source>
</evidence>
<protein>
    <recommendedName>
        <fullName evidence="3">histidine kinase</fullName>
        <ecNumber evidence="3">2.7.13.3</ecNumber>
    </recommendedName>
</protein>
<evidence type="ECO:0000256" key="8">
    <source>
        <dbReference type="ARBA" id="ARBA00022741"/>
    </source>
</evidence>
<evidence type="ECO:0000256" key="4">
    <source>
        <dbReference type="ARBA" id="ARBA00022475"/>
    </source>
</evidence>
<dbReference type="Proteomes" id="UP000269301">
    <property type="component" value="Unassembled WGS sequence"/>
</dbReference>
<dbReference type="PROSITE" id="PS50885">
    <property type="entry name" value="HAMP"/>
    <property type="match status" value="1"/>
</dbReference>
<dbReference type="CDD" id="cd00082">
    <property type="entry name" value="HisKA"/>
    <property type="match status" value="1"/>
</dbReference>
<evidence type="ECO:0000256" key="7">
    <source>
        <dbReference type="ARBA" id="ARBA00022692"/>
    </source>
</evidence>
<dbReference type="InterPro" id="IPR005467">
    <property type="entry name" value="His_kinase_dom"/>
</dbReference>
<evidence type="ECO:0000256" key="14">
    <source>
        <dbReference type="SAM" id="Phobius"/>
    </source>
</evidence>
<evidence type="ECO:0000256" key="2">
    <source>
        <dbReference type="ARBA" id="ARBA00004651"/>
    </source>
</evidence>
<dbReference type="SMART" id="SM00304">
    <property type="entry name" value="HAMP"/>
    <property type="match status" value="1"/>
</dbReference>
<keyword evidence="13 14" id="KW-0472">Membrane</keyword>
<dbReference type="GO" id="GO:0005886">
    <property type="term" value="C:plasma membrane"/>
    <property type="evidence" value="ECO:0007669"/>
    <property type="project" value="UniProtKB-SubCell"/>
</dbReference>
<gene>
    <name evidence="17" type="ORF">D8M06_15390</name>
</gene>
<keyword evidence="10" id="KW-0067">ATP-binding</keyword>
<evidence type="ECO:0000256" key="11">
    <source>
        <dbReference type="ARBA" id="ARBA00022989"/>
    </source>
</evidence>
<dbReference type="PANTHER" id="PTHR45528:SF1">
    <property type="entry name" value="SENSOR HISTIDINE KINASE CPXA"/>
    <property type="match status" value="1"/>
</dbReference>
<dbReference type="InterPro" id="IPR003660">
    <property type="entry name" value="HAMP_dom"/>
</dbReference>
<keyword evidence="7 14" id="KW-0812">Transmembrane</keyword>
<feature type="domain" description="Histidine kinase" evidence="15">
    <location>
        <begin position="148"/>
        <end position="362"/>
    </location>
</feature>
<evidence type="ECO:0000313" key="18">
    <source>
        <dbReference type="Proteomes" id="UP000269301"/>
    </source>
</evidence>
<proteinExistence type="predicted"/>
<dbReference type="GO" id="GO:0000155">
    <property type="term" value="F:phosphorelay sensor kinase activity"/>
    <property type="evidence" value="ECO:0007669"/>
    <property type="project" value="InterPro"/>
</dbReference>
<evidence type="ECO:0000313" key="17">
    <source>
        <dbReference type="EMBL" id="RKQ30799.1"/>
    </source>
</evidence>
<keyword evidence="8" id="KW-0547">Nucleotide-binding</keyword>
<dbReference type="InterPro" id="IPR036890">
    <property type="entry name" value="HATPase_C_sf"/>
</dbReference>
<evidence type="ECO:0000259" key="15">
    <source>
        <dbReference type="PROSITE" id="PS50109"/>
    </source>
</evidence>
<accession>A0A494ZZZ5</accession>
<dbReference type="PANTHER" id="PTHR45528">
    <property type="entry name" value="SENSOR HISTIDINE KINASE CPXA"/>
    <property type="match status" value="1"/>
</dbReference>
<dbReference type="Gene3D" id="1.10.287.130">
    <property type="match status" value="1"/>
</dbReference>
<evidence type="ECO:0000256" key="1">
    <source>
        <dbReference type="ARBA" id="ARBA00000085"/>
    </source>
</evidence>
<dbReference type="Pfam" id="PF00512">
    <property type="entry name" value="HisKA"/>
    <property type="match status" value="1"/>
</dbReference>
<dbReference type="EC" id="2.7.13.3" evidence="3"/>
<dbReference type="Pfam" id="PF00672">
    <property type="entry name" value="HAMP"/>
    <property type="match status" value="1"/>
</dbReference>
<dbReference type="PRINTS" id="PR00344">
    <property type="entry name" value="BCTRLSENSOR"/>
</dbReference>
<evidence type="ECO:0000256" key="5">
    <source>
        <dbReference type="ARBA" id="ARBA00022553"/>
    </source>
</evidence>
<feature type="transmembrane region" description="Helical" evidence="14">
    <location>
        <begin position="21"/>
        <end position="42"/>
    </location>
</feature>
<keyword evidence="5" id="KW-0597">Phosphoprotein</keyword>
<dbReference type="InterPro" id="IPR050398">
    <property type="entry name" value="HssS/ArlS-like"/>
</dbReference>
<keyword evidence="12" id="KW-0902">Two-component regulatory system</keyword>
<dbReference type="InterPro" id="IPR004358">
    <property type="entry name" value="Sig_transdc_His_kin-like_C"/>
</dbReference>
<dbReference type="InterPro" id="IPR003661">
    <property type="entry name" value="HisK_dim/P_dom"/>
</dbReference>
<keyword evidence="4" id="KW-1003">Cell membrane</keyword>
<organism evidence="17 18">
    <name type="scientific">Oceanobacillus halophilus</name>
    <dbReference type="NCBI Taxonomy" id="930130"/>
    <lineage>
        <taxon>Bacteria</taxon>
        <taxon>Bacillati</taxon>
        <taxon>Bacillota</taxon>
        <taxon>Bacilli</taxon>
        <taxon>Bacillales</taxon>
        <taxon>Bacillaceae</taxon>
        <taxon>Oceanobacillus</taxon>
    </lineage>
</organism>
<dbReference type="Pfam" id="PF02518">
    <property type="entry name" value="HATPase_c"/>
    <property type="match status" value="1"/>
</dbReference>
<comment type="subcellular location">
    <subcellularLocation>
        <location evidence="2">Cell membrane</location>
        <topology evidence="2">Multi-pass membrane protein</topology>
    </subcellularLocation>
</comment>